<dbReference type="PANTHER" id="PTHR35807">
    <property type="entry name" value="TRANSCRIPTIONAL REGULATOR REDD-RELATED"/>
    <property type="match status" value="1"/>
</dbReference>
<evidence type="ECO:0000259" key="7">
    <source>
        <dbReference type="PROSITE" id="PS51755"/>
    </source>
</evidence>
<dbReference type="Proteomes" id="UP000179642">
    <property type="component" value="Unassembled WGS sequence"/>
</dbReference>
<dbReference type="InterPro" id="IPR001867">
    <property type="entry name" value="OmpR/PhoB-type_DNA-bd"/>
</dbReference>
<dbReference type="GO" id="GO:0003677">
    <property type="term" value="F:DNA binding"/>
    <property type="evidence" value="ECO:0007669"/>
    <property type="project" value="UniProtKB-UniRule"/>
</dbReference>
<keyword evidence="3" id="KW-0805">Transcription regulation</keyword>
<dbReference type="Gene3D" id="1.25.40.10">
    <property type="entry name" value="Tetratricopeptide repeat domain"/>
    <property type="match status" value="1"/>
</dbReference>
<dbReference type="SUPFAM" id="SSF48452">
    <property type="entry name" value="TPR-like"/>
    <property type="match status" value="1"/>
</dbReference>
<keyword evidence="4 6" id="KW-0238">DNA-binding</keyword>
<comment type="caution">
    <text evidence="8">The sequence shown here is derived from an EMBL/GenBank/DDBJ whole genome shotgun (WGS) entry which is preliminary data.</text>
</comment>
<evidence type="ECO:0000256" key="2">
    <source>
        <dbReference type="ARBA" id="ARBA00023012"/>
    </source>
</evidence>
<dbReference type="EMBL" id="MLYO01000081">
    <property type="protein sequence ID" value="OIJ92339.1"/>
    <property type="molecule type" value="Genomic_DNA"/>
</dbReference>
<dbReference type="Gene3D" id="1.10.10.10">
    <property type="entry name" value="Winged helix-like DNA-binding domain superfamily/Winged helix DNA-binding domain"/>
    <property type="match status" value="1"/>
</dbReference>
<evidence type="ECO:0000256" key="1">
    <source>
        <dbReference type="ARBA" id="ARBA00005820"/>
    </source>
</evidence>
<feature type="domain" description="OmpR/PhoB-type" evidence="7">
    <location>
        <begin position="1"/>
        <end position="96"/>
    </location>
</feature>
<evidence type="ECO:0000256" key="3">
    <source>
        <dbReference type="ARBA" id="ARBA00023015"/>
    </source>
</evidence>
<dbReference type="InterPro" id="IPR011990">
    <property type="entry name" value="TPR-like_helical_dom_sf"/>
</dbReference>
<dbReference type="PROSITE" id="PS51755">
    <property type="entry name" value="OMPR_PHOB"/>
    <property type="match status" value="1"/>
</dbReference>
<evidence type="ECO:0000313" key="8">
    <source>
        <dbReference type="EMBL" id="OIJ92339.1"/>
    </source>
</evidence>
<sequence length="617" mass="66460">MLAQQVRFGILGPLDIRCGDEQVHPGGTLPAGVLGLLLLEAGRVVPLHRIVDAVWDDDPPETAGHQVRKAVSVLRRRIPGGDRLIATEAGGYRIDLQEEQLDAAVFARLLGEAQGLEAEGRTNRAVDLLRQALALWRGQVLQGLRSSFPEATATALAERRLEAMEHCFDLRLAQGESAALVAELRGLTAEHPLREAPRRQLMLALYRSGRQAEALEEFDSLRTLLADELGVTPGAQLSALRDAILRQVPDLDGAPRAVTAEHAEVRAPQGPGVPITLPPVLGDFTGRRAELARIAELADHGATRPAVVVIDGMAGCGKTALAVCGAHQLGHRYPDGRLYLDLRGHSGGRPPLDPGAALDMLACALGVPADRQPGNLAGKIALWRDLSARRRLLLILDDAVSADQTRLLLPVSPHSLALVTSRYRLPDVDGAHWLPLDELPHEDGLRLLRRALGAGRGDNASDLHELVELCGGLPLALRLAAARLVRRPAWCAADLAERLRDERGRVHELYSPERSIATALARSYDSLPEELRTALRLLARHPARDLTHEQATALLQTAPQAAEGVLDGLLHANLIRQDGSGRYGFHPLVRAFALGAHEAAGVNEDAGRGRRARAFAA</sequence>
<evidence type="ECO:0000313" key="9">
    <source>
        <dbReference type="Proteomes" id="UP000179642"/>
    </source>
</evidence>
<keyword evidence="2" id="KW-0902">Two-component regulatory system</keyword>
<protein>
    <recommendedName>
        <fullName evidence="7">OmpR/PhoB-type domain-containing protein</fullName>
    </recommendedName>
</protein>
<dbReference type="SMART" id="SM00862">
    <property type="entry name" value="Trans_reg_C"/>
    <property type="match status" value="1"/>
</dbReference>
<dbReference type="InterPro" id="IPR016032">
    <property type="entry name" value="Sig_transdc_resp-reg_C-effctor"/>
</dbReference>
<reference evidence="8 9" key="1">
    <citation type="submission" date="2016-10" db="EMBL/GenBank/DDBJ databases">
        <title>Genome sequence of Streptomyces sp. MUSC 1.</title>
        <authorList>
            <person name="Lee L.-H."/>
            <person name="Ser H.-L."/>
            <person name="Law J.W.-F."/>
        </authorList>
    </citation>
    <scope>NUCLEOTIDE SEQUENCE [LARGE SCALE GENOMIC DNA]</scope>
    <source>
        <strain evidence="8 9">MUSC 1</strain>
    </source>
</reference>
<dbReference type="PANTHER" id="PTHR35807:SF1">
    <property type="entry name" value="TRANSCRIPTIONAL REGULATOR REDD"/>
    <property type="match status" value="1"/>
</dbReference>
<comment type="similarity">
    <text evidence="1">Belongs to the AfsR/DnrI/RedD regulatory family.</text>
</comment>
<dbReference type="Pfam" id="PF03704">
    <property type="entry name" value="BTAD"/>
    <property type="match status" value="1"/>
</dbReference>
<dbReference type="InterPro" id="IPR051677">
    <property type="entry name" value="AfsR-DnrI-RedD_regulator"/>
</dbReference>
<dbReference type="GO" id="GO:0006355">
    <property type="term" value="P:regulation of DNA-templated transcription"/>
    <property type="evidence" value="ECO:0007669"/>
    <property type="project" value="InterPro"/>
</dbReference>
<name>A0A1S2PES3_9ACTN</name>
<organism evidence="8 9">
    <name type="scientific">Streptomyces monashensis</name>
    <dbReference type="NCBI Taxonomy" id="1678012"/>
    <lineage>
        <taxon>Bacteria</taxon>
        <taxon>Bacillati</taxon>
        <taxon>Actinomycetota</taxon>
        <taxon>Actinomycetes</taxon>
        <taxon>Kitasatosporales</taxon>
        <taxon>Streptomycetaceae</taxon>
        <taxon>Streptomyces</taxon>
    </lineage>
</organism>
<dbReference type="PRINTS" id="PR00364">
    <property type="entry name" value="DISEASERSIST"/>
</dbReference>
<evidence type="ECO:0000256" key="5">
    <source>
        <dbReference type="ARBA" id="ARBA00023163"/>
    </source>
</evidence>
<dbReference type="SUPFAM" id="SSF52540">
    <property type="entry name" value="P-loop containing nucleoside triphosphate hydrolases"/>
    <property type="match status" value="1"/>
</dbReference>
<keyword evidence="5" id="KW-0804">Transcription</keyword>
<dbReference type="SMART" id="SM01043">
    <property type="entry name" value="BTAD"/>
    <property type="match status" value="1"/>
</dbReference>
<dbReference type="GO" id="GO:0000160">
    <property type="term" value="P:phosphorelay signal transduction system"/>
    <property type="evidence" value="ECO:0007669"/>
    <property type="project" value="UniProtKB-KW"/>
</dbReference>
<dbReference type="AlphaFoldDB" id="A0A1S2PES3"/>
<dbReference type="RefSeq" id="WP_071385732.1">
    <property type="nucleotide sequence ID" value="NZ_MLYO01000081.1"/>
</dbReference>
<dbReference type="InterPro" id="IPR027417">
    <property type="entry name" value="P-loop_NTPase"/>
</dbReference>
<keyword evidence="9" id="KW-1185">Reference proteome</keyword>
<gene>
    <name evidence="8" type="ORF">BIV23_39025</name>
</gene>
<dbReference type="InterPro" id="IPR036388">
    <property type="entry name" value="WH-like_DNA-bd_sf"/>
</dbReference>
<proteinExistence type="inferred from homology"/>
<evidence type="ECO:0000256" key="4">
    <source>
        <dbReference type="ARBA" id="ARBA00023125"/>
    </source>
</evidence>
<feature type="DNA-binding region" description="OmpR/PhoB-type" evidence="6">
    <location>
        <begin position="1"/>
        <end position="96"/>
    </location>
</feature>
<dbReference type="SUPFAM" id="SSF46894">
    <property type="entry name" value="C-terminal effector domain of the bipartite response regulators"/>
    <property type="match status" value="1"/>
</dbReference>
<dbReference type="InterPro" id="IPR005158">
    <property type="entry name" value="BTAD"/>
</dbReference>
<dbReference type="Gene3D" id="3.40.50.300">
    <property type="entry name" value="P-loop containing nucleotide triphosphate hydrolases"/>
    <property type="match status" value="1"/>
</dbReference>
<evidence type="ECO:0000256" key="6">
    <source>
        <dbReference type="PROSITE-ProRule" id="PRU01091"/>
    </source>
</evidence>
<accession>A0A1S2PES3</accession>
<dbReference type="CDD" id="cd15831">
    <property type="entry name" value="BTAD"/>
    <property type="match status" value="1"/>
</dbReference>